<gene>
    <name evidence="6" type="ORF">HOO65_040659</name>
</gene>
<dbReference type="PROSITE" id="PS50082">
    <property type="entry name" value="WD_REPEATS_2"/>
    <property type="match status" value="8"/>
</dbReference>
<dbReference type="InterPro" id="IPR019775">
    <property type="entry name" value="WD40_repeat_CS"/>
</dbReference>
<evidence type="ECO:0000256" key="4">
    <source>
        <dbReference type="SAM" id="MobiDB-lite"/>
    </source>
</evidence>
<accession>A0ABR4MJ77</accession>
<feature type="repeat" description="WD" evidence="3">
    <location>
        <begin position="1065"/>
        <end position="1106"/>
    </location>
</feature>
<dbReference type="EMBL" id="JABSNW010000004">
    <property type="protein sequence ID" value="KAL2888322.1"/>
    <property type="molecule type" value="Genomic_DNA"/>
</dbReference>
<dbReference type="SMART" id="SM00320">
    <property type="entry name" value="WD40"/>
    <property type="match status" value="10"/>
</dbReference>
<keyword evidence="1 3" id="KW-0853">WD repeat</keyword>
<reference evidence="6 7" key="1">
    <citation type="submission" date="2020-05" db="EMBL/GenBank/DDBJ databases">
        <title>Ceratocystis lukuohia genome.</title>
        <authorList>
            <person name="Harrington T.C."/>
            <person name="Kim K."/>
            <person name="Mayers C.G."/>
        </authorList>
    </citation>
    <scope>NUCLEOTIDE SEQUENCE [LARGE SCALE GENOMIC DNA]</scope>
    <source>
        <strain evidence="6 7">C4212</strain>
    </source>
</reference>
<dbReference type="SUPFAM" id="SSF52540">
    <property type="entry name" value="P-loop containing nucleoside triphosphate hydrolases"/>
    <property type="match status" value="1"/>
</dbReference>
<organism evidence="6 7">
    <name type="scientific">Ceratocystis lukuohia</name>
    <dbReference type="NCBI Taxonomy" id="2019550"/>
    <lineage>
        <taxon>Eukaryota</taxon>
        <taxon>Fungi</taxon>
        <taxon>Dikarya</taxon>
        <taxon>Ascomycota</taxon>
        <taxon>Pezizomycotina</taxon>
        <taxon>Sordariomycetes</taxon>
        <taxon>Hypocreomycetidae</taxon>
        <taxon>Microascales</taxon>
        <taxon>Ceratocystidaceae</taxon>
        <taxon>Ceratocystis</taxon>
    </lineage>
</organism>
<keyword evidence="2" id="KW-0677">Repeat</keyword>
<protein>
    <submittedName>
        <fullName evidence="6">Vegetative incompatibility protein HET-E-1</fullName>
    </submittedName>
</protein>
<dbReference type="PANTHER" id="PTHR19848">
    <property type="entry name" value="WD40 REPEAT PROTEIN"/>
    <property type="match status" value="1"/>
</dbReference>
<feature type="domain" description="NACHT" evidence="5">
    <location>
        <begin position="382"/>
        <end position="597"/>
    </location>
</feature>
<feature type="repeat" description="WD" evidence="3">
    <location>
        <begin position="1191"/>
        <end position="1232"/>
    </location>
</feature>
<dbReference type="InterPro" id="IPR007111">
    <property type="entry name" value="NACHT_NTPase"/>
</dbReference>
<feature type="repeat" description="WD" evidence="3">
    <location>
        <begin position="1275"/>
        <end position="1316"/>
    </location>
</feature>
<feature type="compositionally biased region" description="Low complexity" evidence="4">
    <location>
        <begin position="19"/>
        <end position="35"/>
    </location>
</feature>
<sequence length="1417" mass="158639">MKHVKRLSRKLRKHKSPTRDSGPTTPGTPSPSVSKLPPPEQTQLPPKPDPEPELSPIIQKRIWKQAYKAAEDENKDLVKAFEKIVRAEVQPDGMGAEPADRTHCKTTPEQEAEFLQVRQFVQDGISRTEKGASTRQKIDQGLQVVNTVKGFIEKALSVAPEAAFVWATFSLGIDVLSNAVNEALENRKGIEYVLCRLEWYWELAGLLLEQNTCNIASATTLRDKLEDDVIHLFQKLILYQMRSVCVYHRSEAATIFRDTFRVDDWAGQLEVIKEAEEVVRYDVEQYSSQEGKMQLQKLNDTADTLQRSLQSIHAVVQNQAQQQEERHEIEKNKQCLSDPRVTDPRIDKKNIEEKKGGLLGDCSNWVLEHADYQRLKNKQDSRILWIKGDPGKGKTMLLCGIIDDLEPDPSVSLSYFFCQATGGDQQNKASSVLRGLIYHLARQNTDLIKYVREKYDYATKDAFNNDNSWHELCEILNGMLNDRTMKNAILIVDALDECAVDLQRLLSLIVKPSPAQWIVSSRNWPIIEEELDDEQQTVKIHFEENERSVSSAVGLYIQCKVDQLAEKKKYSDETKADVLSHLIANANGTFLWVALVCEQLANGKKRHVKNTLVSLLPGLDPLYQRMLRDLSKSQDADLCKNILGKALVAYRPITVEEMHALIEEPAELDSEDIRDAIRSCASFLTLHNNKASFVHQSAKDYLLNKALSEILPSGIPNQHHVMFLRSLDVLSKTLKRDIYQLSAPGYLADEISAPNPDPLATIRYSCLFWIDHLLDSAEDKMVDTNDEISAFLKNKYLEWLEALSLLRSIPAGARAMEKLKLYMQEKEPKDLGDFTNDAWRFLFYHGATIEMAPLQIYVSALIFSPTNSLIRQRYCREEPKWIKLKPKVEENWNPCLRTLENGGLATSVAFSHDGQRLASGSYHGTFKIWDTTSGVCLQTFNGIHFDYVYSLVFSHDGKRIASGSAFSLKIWDMNSGACLKTFEGDGYKVRSVVFSHDGKRLASVSNDTIKLWDATSGLCVQTFEGHDDKVGSVAFSSSGQRLVSVTNYGIVKIWDMTSGTCLQTFENRTSSMMLVVLSYDGERLASTLEDGTIEIWNVADGACLRKIEANSSLATSLVFSRDGQRLASGLENGEVKIWDATVGTCLQTLEGHRRDVEAVIFSHDGRRLASGSEDCTVKLWDVADGACLHTLKGHSGRVTSVVFSHDGQRLASGSYDCTVKIWNAENGACLQALNGHSNWVSSVVFSHDGQRLASGSYDCTVKIWNAENGACLQTIKGHDLYVSSVVFSHDGQRLASGSYDQTVRTWDVASGVCLKAVSLGLTLYKPSFGPVDSTNTPMTISPDMSISVATPSADQSPTSHASSHHYTVDDYKSWVLRDGERLLWFPPEHRPRLSTVAGRMIGLGEYSGRCYAIQFSS</sequence>
<feature type="repeat" description="WD" evidence="3">
    <location>
        <begin position="1107"/>
        <end position="1148"/>
    </location>
</feature>
<dbReference type="PRINTS" id="PR00320">
    <property type="entry name" value="GPROTEINBRPT"/>
</dbReference>
<dbReference type="RefSeq" id="XP_070859502.1">
    <property type="nucleotide sequence ID" value="XM_071002487.1"/>
</dbReference>
<dbReference type="Proteomes" id="UP001610728">
    <property type="component" value="Unassembled WGS sequence"/>
</dbReference>
<dbReference type="InterPro" id="IPR015943">
    <property type="entry name" value="WD40/YVTN_repeat-like_dom_sf"/>
</dbReference>
<feature type="repeat" description="WD" evidence="3">
    <location>
        <begin position="1023"/>
        <end position="1064"/>
    </location>
</feature>
<dbReference type="Pfam" id="PF17100">
    <property type="entry name" value="NACHT_N"/>
    <property type="match status" value="1"/>
</dbReference>
<dbReference type="PROSITE" id="PS50294">
    <property type="entry name" value="WD_REPEATS_REGION"/>
    <property type="match status" value="6"/>
</dbReference>
<keyword evidence="7" id="KW-1185">Reference proteome</keyword>
<feature type="region of interest" description="Disordered" evidence="4">
    <location>
        <begin position="1"/>
        <end position="57"/>
    </location>
</feature>
<dbReference type="InterPro" id="IPR020472">
    <property type="entry name" value="WD40_PAC1"/>
</dbReference>
<feature type="repeat" description="WD" evidence="3">
    <location>
        <begin position="1233"/>
        <end position="1274"/>
    </location>
</feature>
<feature type="compositionally biased region" description="Basic residues" evidence="4">
    <location>
        <begin position="1"/>
        <end position="16"/>
    </location>
</feature>
<feature type="repeat" description="WD" evidence="3">
    <location>
        <begin position="1149"/>
        <end position="1190"/>
    </location>
</feature>
<dbReference type="PROSITE" id="PS00678">
    <property type="entry name" value="WD_REPEATS_1"/>
    <property type="match status" value="5"/>
</dbReference>
<evidence type="ECO:0000256" key="2">
    <source>
        <dbReference type="ARBA" id="ARBA00022737"/>
    </source>
</evidence>
<dbReference type="InterPro" id="IPR031359">
    <property type="entry name" value="NACHT_N"/>
</dbReference>
<dbReference type="PANTHER" id="PTHR19848:SF8">
    <property type="entry name" value="F-BOX AND WD REPEAT DOMAIN CONTAINING 7"/>
    <property type="match status" value="1"/>
</dbReference>
<evidence type="ECO:0000313" key="7">
    <source>
        <dbReference type="Proteomes" id="UP001610728"/>
    </source>
</evidence>
<dbReference type="Pfam" id="PF24883">
    <property type="entry name" value="NPHP3_N"/>
    <property type="match status" value="1"/>
</dbReference>
<feature type="repeat" description="WD" evidence="3">
    <location>
        <begin position="906"/>
        <end position="939"/>
    </location>
</feature>
<evidence type="ECO:0000256" key="1">
    <source>
        <dbReference type="ARBA" id="ARBA00022574"/>
    </source>
</evidence>
<dbReference type="InterPro" id="IPR001680">
    <property type="entry name" value="WD40_rpt"/>
</dbReference>
<dbReference type="PROSITE" id="PS50837">
    <property type="entry name" value="NACHT"/>
    <property type="match status" value="1"/>
</dbReference>
<dbReference type="SUPFAM" id="SSF50978">
    <property type="entry name" value="WD40 repeat-like"/>
    <property type="match status" value="1"/>
</dbReference>
<name>A0ABR4MJ77_9PEZI</name>
<dbReference type="CDD" id="cd00200">
    <property type="entry name" value="WD40"/>
    <property type="match status" value="1"/>
</dbReference>
<evidence type="ECO:0000259" key="5">
    <source>
        <dbReference type="PROSITE" id="PS50837"/>
    </source>
</evidence>
<dbReference type="Gene3D" id="3.40.50.300">
    <property type="entry name" value="P-loop containing nucleotide triphosphate hydrolases"/>
    <property type="match status" value="1"/>
</dbReference>
<dbReference type="GeneID" id="98118435"/>
<proteinExistence type="predicted"/>
<comment type="caution">
    <text evidence="6">The sequence shown here is derived from an EMBL/GenBank/DDBJ whole genome shotgun (WGS) entry which is preliminary data.</text>
</comment>
<dbReference type="Pfam" id="PF00400">
    <property type="entry name" value="WD40"/>
    <property type="match status" value="10"/>
</dbReference>
<dbReference type="InterPro" id="IPR036322">
    <property type="entry name" value="WD40_repeat_dom_sf"/>
</dbReference>
<dbReference type="Gene3D" id="2.130.10.10">
    <property type="entry name" value="YVTN repeat-like/Quinoprotein amine dehydrogenase"/>
    <property type="match status" value="4"/>
</dbReference>
<dbReference type="InterPro" id="IPR027417">
    <property type="entry name" value="P-loop_NTPase"/>
</dbReference>
<dbReference type="InterPro" id="IPR011047">
    <property type="entry name" value="Quinoprotein_ADH-like_sf"/>
</dbReference>
<evidence type="ECO:0000256" key="3">
    <source>
        <dbReference type="PROSITE-ProRule" id="PRU00221"/>
    </source>
</evidence>
<dbReference type="InterPro" id="IPR056884">
    <property type="entry name" value="NPHP3-like_N"/>
</dbReference>
<evidence type="ECO:0000313" key="6">
    <source>
        <dbReference type="EMBL" id="KAL2888322.1"/>
    </source>
</evidence>
<dbReference type="SUPFAM" id="SSF50998">
    <property type="entry name" value="Quinoprotein alcohol dehydrogenase-like"/>
    <property type="match status" value="1"/>
</dbReference>